<feature type="repeat" description="WD" evidence="3">
    <location>
        <begin position="470"/>
        <end position="496"/>
    </location>
</feature>
<feature type="compositionally biased region" description="Basic and acidic residues" evidence="4">
    <location>
        <begin position="36"/>
        <end position="149"/>
    </location>
</feature>
<dbReference type="InterPro" id="IPR015943">
    <property type="entry name" value="WD40/YVTN_repeat-like_dom_sf"/>
</dbReference>
<protein>
    <recommendedName>
        <fullName evidence="2">WD repeat-containing protein 79</fullName>
    </recommendedName>
</protein>
<feature type="region of interest" description="Disordered" evidence="4">
    <location>
        <begin position="1"/>
        <end position="149"/>
    </location>
</feature>
<dbReference type="SMART" id="SM00320">
    <property type="entry name" value="WD40"/>
    <property type="match status" value="6"/>
</dbReference>
<name>A0A7M7NL12_STRPU</name>
<dbReference type="GO" id="GO:0003723">
    <property type="term" value="F:RNA binding"/>
    <property type="evidence" value="ECO:0000318"/>
    <property type="project" value="GO_Central"/>
</dbReference>
<reference evidence="6" key="1">
    <citation type="submission" date="2015-02" db="EMBL/GenBank/DDBJ databases">
        <title>Genome sequencing for Strongylocentrotus purpuratus.</title>
        <authorList>
            <person name="Murali S."/>
            <person name="Liu Y."/>
            <person name="Vee V."/>
            <person name="English A."/>
            <person name="Wang M."/>
            <person name="Skinner E."/>
            <person name="Han Y."/>
            <person name="Muzny D.M."/>
            <person name="Worley K.C."/>
            <person name="Gibbs R.A."/>
        </authorList>
    </citation>
    <scope>NUCLEOTIDE SEQUENCE</scope>
</reference>
<dbReference type="EnsemblMetazoa" id="XM_030982222">
    <property type="protein sequence ID" value="XP_030838082"/>
    <property type="gene ID" value="LOC594691"/>
</dbReference>
<dbReference type="InterPro" id="IPR051150">
    <property type="entry name" value="SWT21/TCAB1_mRNA_Telomere"/>
</dbReference>
<evidence type="ECO:0000313" key="5">
    <source>
        <dbReference type="EnsemblMetazoa" id="XP_030838082"/>
    </source>
</evidence>
<dbReference type="KEGG" id="spu:594691"/>
<keyword evidence="3" id="KW-0853">WD repeat</keyword>
<dbReference type="GO" id="GO:0015030">
    <property type="term" value="C:Cajal body"/>
    <property type="evidence" value="ECO:0000318"/>
    <property type="project" value="GO_Central"/>
</dbReference>
<evidence type="ECO:0000256" key="1">
    <source>
        <dbReference type="ARBA" id="ARBA00038279"/>
    </source>
</evidence>
<proteinExistence type="inferred from homology"/>
<reference evidence="5" key="2">
    <citation type="submission" date="2021-01" db="UniProtKB">
        <authorList>
            <consortium name="EnsemblMetazoa"/>
        </authorList>
    </citation>
    <scope>IDENTIFICATION</scope>
</reference>
<dbReference type="Proteomes" id="UP000007110">
    <property type="component" value="Unassembled WGS sequence"/>
</dbReference>
<dbReference type="RefSeq" id="XP_030838082.1">
    <property type="nucleotide sequence ID" value="XM_030982222.1"/>
</dbReference>
<evidence type="ECO:0000256" key="2">
    <source>
        <dbReference type="ARBA" id="ARBA00041558"/>
    </source>
</evidence>
<accession>A0A7M7NL12</accession>
<dbReference type="OMA" id="MSNCSET"/>
<dbReference type="InterPro" id="IPR036322">
    <property type="entry name" value="WD40_repeat_dom_sf"/>
</dbReference>
<feature type="region of interest" description="Disordered" evidence="4">
    <location>
        <begin position="541"/>
        <end position="581"/>
    </location>
</feature>
<keyword evidence="6" id="KW-1185">Reference proteome</keyword>
<dbReference type="PANTHER" id="PTHR13211:SF0">
    <property type="entry name" value="TELOMERASE CAJAL BODY PROTEIN 1"/>
    <property type="match status" value="1"/>
</dbReference>
<evidence type="ECO:0000256" key="4">
    <source>
        <dbReference type="SAM" id="MobiDB-lite"/>
    </source>
</evidence>
<dbReference type="OrthoDB" id="239865at2759"/>
<evidence type="ECO:0000313" key="6">
    <source>
        <dbReference type="Proteomes" id="UP000007110"/>
    </source>
</evidence>
<evidence type="ECO:0000256" key="3">
    <source>
        <dbReference type="PROSITE-ProRule" id="PRU00221"/>
    </source>
</evidence>
<dbReference type="SUPFAM" id="SSF50978">
    <property type="entry name" value="WD40 repeat-like"/>
    <property type="match status" value="1"/>
</dbReference>
<comment type="similarity">
    <text evidence="1">Belongs to the TCAB1 family.</text>
</comment>
<dbReference type="InParanoid" id="A0A7M7NL12"/>
<feature type="compositionally biased region" description="Acidic residues" evidence="4">
    <location>
        <begin position="551"/>
        <end position="560"/>
    </location>
</feature>
<sequence>MTDSNQIPSTMSLPDNKDAEPQDVLSETINKYLAAESEKQKVERLPLLADSEKQKLERSPVLVDSERDAADTAGKSEPDVAEKRHDSEGETINRKSAAESEKQKVERLPVLADSEKQKLERSPVLADSEKDAADTAGKSEPDVAEKRQDCEADEIAMVTAMEPADIGMDAVWEDTDMEAENSQSFNFSEEPVLIAKMSAEFNTVKGNFLKGCKWSPDGLCILTNSEDQTLRLFNIPPQAYGHRISTETDDESADQEREPESVLQIHEGELIYDYCWYPKMDSYLPETCCLASTSRDHPIHLWDAFTGKLRGTYKPINSVDELSTPHSLCFSKNGRRIFCGFNKTIRIFYTDRPGSQCEVVPTKKKSMNGQTGIISCFAMAPELKMYAAGSYSKSVGLYTNDNNNLVCLLEGQSGGVTHLMFSSDMNRLYSGGRKDKEILCWDVRNPGKVLNSALREVSTHQRVYFDIDSNGQYLVSGNQNGTVSVWDTSQPPASSMDDCNSDPVLLSSYNYKTHSDCVNGISLHPHLPVMATASGQRRLENPWRSLAGGSDGDDSDEEMDPVQPSDHSLKLWSLRPRKSVR</sequence>
<dbReference type="PROSITE" id="PS50082">
    <property type="entry name" value="WD_REPEATS_2"/>
    <property type="match status" value="1"/>
</dbReference>
<dbReference type="InterPro" id="IPR001680">
    <property type="entry name" value="WD40_rpt"/>
</dbReference>
<dbReference type="GO" id="GO:0030576">
    <property type="term" value="P:Cajal body organization"/>
    <property type="evidence" value="ECO:0000318"/>
    <property type="project" value="GO_Central"/>
</dbReference>
<dbReference type="Pfam" id="PF00400">
    <property type="entry name" value="WD40"/>
    <property type="match status" value="3"/>
</dbReference>
<feature type="compositionally biased region" description="Polar residues" evidence="4">
    <location>
        <begin position="1"/>
        <end position="13"/>
    </location>
</feature>
<dbReference type="PANTHER" id="PTHR13211">
    <property type="entry name" value="TELOMERASE CAJAL BODY PROTEIN 1"/>
    <property type="match status" value="1"/>
</dbReference>
<dbReference type="CTD" id="55135"/>
<dbReference type="AlphaFoldDB" id="A0A7M7NL12"/>
<organism evidence="5 6">
    <name type="scientific">Strongylocentrotus purpuratus</name>
    <name type="common">Purple sea urchin</name>
    <dbReference type="NCBI Taxonomy" id="7668"/>
    <lineage>
        <taxon>Eukaryota</taxon>
        <taxon>Metazoa</taxon>
        <taxon>Echinodermata</taxon>
        <taxon>Eleutherozoa</taxon>
        <taxon>Echinozoa</taxon>
        <taxon>Echinoidea</taxon>
        <taxon>Euechinoidea</taxon>
        <taxon>Echinacea</taxon>
        <taxon>Camarodonta</taxon>
        <taxon>Echinidea</taxon>
        <taxon>Strongylocentrotidae</taxon>
        <taxon>Strongylocentrotus</taxon>
    </lineage>
</organism>
<dbReference type="GeneID" id="594691"/>
<dbReference type="Gene3D" id="2.130.10.10">
    <property type="entry name" value="YVTN repeat-like/Quinoprotein amine dehydrogenase"/>
    <property type="match status" value="2"/>
</dbReference>